<sequence length="94" mass="10493">MASYEVACVSMDYDADVDDCRCIEEIGFTTRSGSITTRTPAEVHEMIAEDEKTIVVSYKGERFRLAAVERDGQRYVRTADSDTGDDTLLKKPSC</sequence>
<organism evidence="1 2">
    <name type="scientific">Halorubellus litoreus</name>
    <dbReference type="NCBI Taxonomy" id="755308"/>
    <lineage>
        <taxon>Archaea</taxon>
        <taxon>Methanobacteriati</taxon>
        <taxon>Methanobacteriota</taxon>
        <taxon>Stenosarchaea group</taxon>
        <taxon>Halobacteria</taxon>
        <taxon>Halobacteriales</taxon>
        <taxon>Halorubellaceae</taxon>
        <taxon>Halorubellus</taxon>
    </lineage>
</organism>
<dbReference type="RefSeq" id="WP_336352231.1">
    <property type="nucleotide sequence ID" value="NZ_JAZAQL010000005.1"/>
</dbReference>
<gene>
    <name evidence="1" type="ORF">ACFQGB_20780</name>
</gene>
<keyword evidence="2" id="KW-1185">Reference proteome</keyword>
<proteinExistence type="predicted"/>
<evidence type="ECO:0000313" key="1">
    <source>
        <dbReference type="EMBL" id="MFC6955304.1"/>
    </source>
</evidence>
<evidence type="ECO:0008006" key="3">
    <source>
        <dbReference type="Google" id="ProtNLM"/>
    </source>
</evidence>
<dbReference type="Proteomes" id="UP001596395">
    <property type="component" value="Unassembled WGS sequence"/>
</dbReference>
<accession>A0ABD5VIF7</accession>
<dbReference type="EMBL" id="JBHSXN010000005">
    <property type="protein sequence ID" value="MFC6955304.1"/>
    <property type="molecule type" value="Genomic_DNA"/>
</dbReference>
<reference evidence="1 2" key="1">
    <citation type="journal article" date="2019" name="Int. J. Syst. Evol. Microbiol.">
        <title>The Global Catalogue of Microorganisms (GCM) 10K type strain sequencing project: providing services to taxonomists for standard genome sequencing and annotation.</title>
        <authorList>
            <consortium name="The Broad Institute Genomics Platform"/>
            <consortium name="The Broad Institute Genome Sequencing Center for Infectious Disease"/>
            <person name="Wu L."/>
            <person name="Ma J."/>
        </authorList>
    </citation>
    <scope>NUCLEOTIDE SEQUENCE [LARGE SCALE GENOMIC DNA]</scope>
    <source>
        <strain evidence="1 2">GX26</strain>
    </source>
</reference>
<protein>
    <recommendedName>
        <fullName evidence="3">DUF3892 domain-containing protein</fullName>
    </recommendedName>
</protein>
<comment type="caution">
    <text evidence="1">The sequence shown here is derived from an EMBL/GenBank/DDBJ whole genome shotgun (WGS) entry which is preliminary data.</text>
</comment>
<evidence type="ECO:0000313" key="2">
    <source>
        <dbReference type="Proteomes" id="UP001596395"/>
    </source>
</evidence>
<name>A0ABD5VIF7_9EURY</name>
<dbReference type="AlphaFoldDB" id="A0ABD5VIF7"/>